<feature type="transmembrane region" description="Helical" evidence="1">
    <location>
        <begin position="75"/>
        <end position="96"/>
    </location>
</feature>
<sequence>MDTRTKTLRIFIISLSLVAAFWFSLFNYWQQYSTAYVISAYLIIGLFACHGLWQPQRYLGFYCGWIKVSHTLNRWLIQFLLTMIFFIIITPSALLYRLSGKNIRNSTLNQQGSYRINSSKKTAQDMEHPF</sequence>
<protein>
    <recommendedName>
        <fullName evidence="4">SxtJ</fullName>
    </recommendedName>
</protein>
<name>A0A9J6RL55_9GAMM</name>
<accession>A0A9J6RL55</accession>
<feature type="transmembrane region" description="Helical" evidence="1">
    <location>
        <begin position="7"/>
        <end position="29"/>
    </location>
</feature>
<evidence type="ECO:0000256" key="1">
    <source>
        <dbReference type="SAM" id="Phobius"/>
    </source>
</evidence>
<dbReference type="Proteomes" id="UP001069090">
    <property type="component" value="Unassembled WGS sequence"/>
</dbReference>
<dbReference type="RefSeq" id="WP_258330888.1">
    <property type="nucleotide sequence ID" value="NZ_JAPTGG010000004.1"/>
</dbReference>
<gene>
    <name evidence="2" type="ORF">O0V09_05945</name>
</gene>
<evidence type="ECO:0000313" key="3">
    <source>
        <dbReference type="Proteomes" id="UP001069090"/>
    </source>
</evidence>
<dbReference type="AlphaFoldDB" id="A0A9J6RL55"/>
<comment type="caution">
    <text evidence="2">The sequence shown here is derived from an EMBL/GenBank/DDBJ whole genome shotgun (WGS) entry which is preliminary data.</text>
</comment>
<evidence type="ECO:0000313" key="2">
    <source>
        <dbReference type="EMBL" id="MCZ0864733.1"/>
    </source>
</evidence>
<keyword evidence="1" id="KW-0472">Membrane</keyword>
<dbReference type="EMBL" id="JAPTGG010000004">
    <property type="protein sequence ID" value="MCZ0864733.1"/>
    <property type="molecule type" value="Genomic_DNA"/>
</dbReference>
<keyword evidence="3" id="KW-1185">Reference proteome</keyword>
<keyword evidence="1" id="KW-0812">Transmembrane</keyword>
<organism evidence="2 3">
    <name type="scientific">Dasania phycosphaerae</name>
    <dbReference type="NCBI Taxonomy" id="2950436"/>
    <lineage>
        <taxon>Bacteria</taxon>
        <taxon>Pseudomonadati</taxon>
        <taxon>Pseudomonadota</taxon>
        <taxon>Gammaproteobacteria</taxon>
        <taxon>Cellvibrionales</taxon>
        <taxon>Spongiibacteraceae</taxon>
        <taxon>Dasania</taxon>
    </lineage>
</organism>
<proteinExistence type="predicted"/>
<keyword evidence="1" id="KW-1133">Transmembrane helix</keyword>
<reference evidence="2 3" key="1">
    <citation type="submission" date="2022-12" db="EMBL/GenBank/DDBJ databases">
        <title>Dasania phycosphaerae sp. nov., isolated from particulate material of the south coast of Korea.</title>
        <authorList>
            <person name="Jiang Y."/>
        </authorList>
    </citation>
    <scope>NUCLEOTIDE SEQUENCE [LARGE SCALE GENOMIC DNA]</scope>
    <source>
        <strain evidence="2 3">GY-19</strain>
    </source>
</reference>
<feature type="transmembrane region" description="Helical" evidence="1">
    <location>
        <begin position="35"/>
        <end position="54"/>
    </location>
</feature>
<evidence type="ECO:0008006" key="4">
    <source>
        <dbReference type="Google" id="ProtNLM"/>
    </source>
</evidence>